<dbReference type="EMBL" id="FNGE01000006">
    <property type="protein sequence ID" value="SDL09212.1"/>
    <property type="molecule type" value="Genomic_DNA"/>
</dbReference>
<name>A0A1G9H8K1_9RHOB</name>
<proteinExistence type="predicted"/>
<sequence>MPVPFARTLSRIFKRSGIEAGANGRRWAGSPMLANPNSSILSARGPAHKRAAALHVNTPYGSRIVETWTSAIVGKGWQVRSQHPDAEVRRWIGDAFEGLILPILTPLARALVRDGEALVRLSLQTGPDQLRLSLLPCEQLDASLTREQPGAGRIVAGVEFDADDQIVAYHVLPEPPGTAYAPPHRLPARDVLHVFDPLFPGQVRGLSWLAPVLLKLRDRDEASDALLMQLKVASLMTGFVRDPDGGSAGFGDGADGAVNVSLEPGAMRILPPGAEVTFSQPGQGLTQAIDFLRAQDREIAAGVGVTFEQLTGDLGEANYSSARVGLLEFRRRVEMLQRLLIEGQFLRPLWRRWIEAQALAGTIPADQVEDYLPVRFVAPGWQWVDPRNEVEAEVAAINAGLKSREEVVAGRGRDIDDLDAERARDTQAKEATQ</sequence>
<dbReference type="OrthoDB" id="9770450at2"/>
<accession>A0A1G9H8K1</accession>
<protein>
    <submittedName>
        <fullName evidence="1">Phage portal protein, lambda family</fullName>
    </submittedName>
</protein>
<evidence type="ECO:0000313" key="2">
    <source>
        <dbReference type="Proteomes" id="UP000199555"/>
    </source>
</evidence>
<dbReference type="STRING" id="525640.SAMN04487971_10670"/>
<organism evidence="1 2">
    <name type="scientific">Paracoccus chinensis</name>
    <dbReference type="NCBI Taxonomy" id="525640"/>
    <lineage>
        <taxon>Bacteria</taxon>
        <taxon>Pseudomonadati</taxon>
        <taxon>Pseudomonadota</taxon>
        <taxon>Alphaproteobacteria</taxon>
        <taxon>Rhodobacterales</taxon>
        <taxon>Paracoccaceae</taxon>
        <taxon>Paracoccus</taxon>
    </lineage>
</organism>
<gene>
    <name evidence="1" type="ORF">SAMN04487971_10670</name>
</gene>
<dbReference type="RefSeq" id="WP_090754600.1">
    <property type="nucleotide sequence ID" value="NZ_FNGE01000006.1"/>
</dbReference>
<dbReference type="InterPro" id="IPR006429">
    <property type="entry name" value="Phage_lambda_portal"/>
</dbReference>
<evidence type="ECO:0000313" key="1">
    <source>
        <dbReference type="EMBL" id="SDL09212.1"/>
    </source>
</evidence>
<dbReference type="GO" id="GO:0019068">
    <property type="term" value="P:virion assembly"/>
    <property type="evidence" value="ECO:0007669"/>
    <property type="project" value="InterPro"/>
</dbReference>
<keyword evidence="2" id="KW-1185">Reference proteome</keyword>
<reference evidence="2" key="1">
    <citation type="submission" date="2016-10" db="EMBL/GenBank/DDBJ databases">
        <authorList>
            <person name="Varghese N."/>
            <person name="Submissions S."/>
        </authorList>
    </citation>
    <scope>NUCLEOTIDE SEQUENCE [LARGE SCALE GENOMIC DNA]</scope>
    <source>
        <strain evidence="2">CGMCC 1.7655</strain>
    </source>
</reference>
<dbReference type="NCBIfam" id="TIGR01539">
    <property type="entry name" value="portal_lambda"/>
    <property type="match status" value="1"/>
</dbReference>
<dbReference type="GO" id="GO:0005198">
    <property type="term" value="F:structural molecule activity"/>
    <property type="evidence" value="ECO:0007669"/>
    <property type="project" value="InterPro"/>
</dbReference>
<dbReference type="Pfam" id="PF05136">
    <property type="entry name" value="Phage_portal_2"/>
    <property type="match status" value="1"/>
</dbReference>
<dbReference type="Proteomes" id="UP000199555">
    <property type="component" value="Unassembled WGS sequence"/>
</dbReference>
<dbReference type="AlphaFoldDB" id="A0A1G9H8K1"/>